<comment type="similarity">
    <text evidence="1">Belongs to the methyltransferase superfamily. PrmA family.</text>
</comment>
<dbReference type="GO" id="GO:0008276">
    <property type="term" value="F:protein methyltransferase activity"/>
    <property type="evidence" value="ECO:0007669"/>
    <property type="project" value="InterPro"/>
</dbReference>
<dbReference type="InterPro" id="IPR050078">
    <property type="entry name" value="Ribosomal_L11_MeTrfase_PrmA"/>
</dbReference>
<evidence type="ECO:0000256" key="4">
    <source>
        <dbReference type="ARBA" id="ARBA00022679"/>
    </source>
</evidence>
<evidence type="ECO:0000256" key="2">
    <source>
        <dbReference type="ARBA" id="ARBA00022490"/>
    </source>
</evidence>
<keyword evidence="6" id="KW-0689">Ribosomal protein</keyword>
<protein>
    <submittedName>
        <fullName evidence="6">Ribosomal protein L11 methyltransferase</fullName>
        <ecNumber evidence="6">2.1.1.-</ecNumber>
    </submittedName>
</protein>
<keyword evidence="5" id="KW-0949">S-adenosyl-L-methionine</keyword>
<dbReference type="PANTHER" id="PTHR43648">
    <property type="entry name" value="ELECTRON TRANSFER FLAVOPROTEIN BETA SUBUNIT LYSINE METHYLTRANSFERASE"/>
    <property type="match status" value="1"/>
</dbReference>
<dbReference type="InterPro" id="IPR004498">
    <property type="entry name" value="Ribosomal_PrmA_MeTrfase"/>
</dbReference>
<accession>A0A0A2C3J8</accession>
<name>A0A0A2C3J8_PROMR</name>
<dbReference type="EC" id="2.1.1.-" evidence="6"/>
<organism evidence="6 7">
    <name type="scientific">Prochlorococcus marinus str. PAC1</name>
    <dbReference type="NCBI Taxonomy" id="59924"/>
    <lineage>
        <taxon>Bacteria</taxon>
        <taxon>Bacillati</taxon>
        <taxon>Cyanobacteriota</taxon>
        <taxon>Cyanophyceae</taxon>
        <taxon>Synechococcales</taxon>
        <taxon>Prochlorococcaceae</taxon>
        <taxon>Prochlorococcus</taxon>
    </lineage>
</organism>
<evidence type="ECO:0000256" key="1">
    <source>
        <dbReference type="ARBA" id="ARBA00009741"/>
    </source>
</evidence>
<comment type="caution">
    <text evidence="6">The sequence shown here is derived from an EMBL/GenBank/DDBJ whole genome shotgun (WGS) entry which is preliminary data.</text>
</comment>
<sequence length="249" mass="27608">MNEWSVRDQEILVQSLISLTKPFDLTLPEGKWIQVKDEDWSLSWKKNWKPDPVGKLILILPAWLDVPEKFLERKIVRLDPMSAFGTGSHPSTRLCLEALDNAPPLGQTIADLGCGSGILSLTALKLGAKSTFSVDTDSLAISATKINSALNDVSENLLNVFLGSIEEIEANMPKEKIDLVLCNILAPVIKLLGPSFEKIIGHKGKVILSGLLVQQIKELQEFFLQLGWQVLEIKTKDQWALMVLTLNLS</sequence>
<dbReference type="SUPFAM" id="SSF53335">
    <property type="entry name" value="S-adenosyl-L-methionine-dependent methyltransferases"/>
    <property type="match status" value="1"/>
</dbReference>
<keyword evidence="3 6" id="KW-0489">Methyltransferase</keyword>
<dbReference type="NCBIfam" id="TIGR00406">
    <property type="entry name" value="prmA"/>
    <property type="match status" value="1"/>
</dbReference>
<dbReference type="InterPro" id="IPR029063">
    <property type="entry name" value="SAM-dependent_MTases_sf"/>
</dbReference>
<dbReference type="Pfam" id="PF06325">
    <property type="entry name" value="PrmA"/>
    <property type="match status" value="1"/>
</dbReference>
<dbReference type="PANTHER" id="PTHR43648:SF1">
    <property type="entry name" value="ELECTRON TRANSFER FLAVOPROTEIN BETA SUBUNIT LYSINE METHYLTRANSFERASE"/>
    <property type="match status" value="1"/>
</dbReference>
<keyword evidence="6" id="KW-0687">Ribonucleoprotein</keyword>
<evidence type="ECO:0000313" key="6">
    <source>
        <dbReference type="EMBL" id="KGG20908.1"/>
    </source>
</evidence>
<dbReference type="GO" id="GO:0032259">
    <property type="term" value="P:methylation"/>
    <property type="evidence" value="ECO:0007669"/>
    <property type="project" value="UniProtKB-KW"/>
</dbReference>
<dbReference type="GO" id="GO:0005840">
    <property type="term" value="C:ribosome"/>
    <property type="evidence" value="ECO:0007669"/>
    <property type="project" value="UniProtKB-KW"/>
</dbReference>
<gene>
    <name evidence="6" type="ORF">EV03_0845</name>
</gene>
<proteinExistence type="inferred from homology"/>
<keyword evidence="4 6" id="KW-0808">Transferase</keyword>
<evidence type="ECO:0000256" key="3">
    <source>
        <dbReference type="ARBA" id="ARBA00022603"/>
    </source>
</evidence>
<evidence type="ECO:0000256" key="5">
    <source>
        <dbReference type="ARBA" id="ARBA00022691"/>
    </source>
</evidence>
<dbReference type="CDD" id="cd02440">
    <property type="entry name" value="AdoMet_MTases"/>
    <property type="match status" value="1"/>
</dbReference>
<dbReference type="AlphaFoldDB" id="A0A0A2C3J8"/>
<reference evidence="7" key="1">
    <citation type="journal article" date="2014" name="Sci. Data">
        <title>Genomes of diverse isolates of the marine cyanobacterium Prochlorococcus.</title>
        <authorList>
            <person name="Biller S."/>
            <person name="Berube P."/>
            <person name="Thompson J."/>
            <person name="Kelly L."/>
            <person name="Roggensack S."/>
            <person name="Awad L."/>
            <person name="Roache-Johnson K."/>
            <person name="Ding H."/>
            <person name="Giovannoni S.J."/>
            <person name="Moore L.R."/>
            <person name="Chisholm S.W."/>
        </authorList>
    </citation>
    <scope>NUCLEOTIDE SEQUENCE [LARGE SCALE GENOMIC DNA]</scope>
    <source>
        <strain evidence="7">PAC1</strain>
    </source>
</reference>
<dbReference type="Proteomes" id="UP000030392">
    <property type="component" value="Unassembled WGS sequence"/>
</dbReference>
<keyword evidence="2" id="KW-0963">Cytoplasm</keyword>
<dbReference type="Gene3D" id="3.40.50.150">
    <property type="entry name" value="Vaccinia Virus protein VP39"/>
    <property type="match status" value="1"/>
</dbReference>
<dbReference type="EMBL" id="JNAX01000010">
    <property type="protein sequence ID" value="KGG20908.1"/>
    <property type="molecule type" value="Genomic_DNA"/>
</dbReference>
<evidence type="ECO:0000313" key="7">
    <source>
        <dbReference type="Proteomes" id="UP000030392"/>
    </source>
</evidence>